<dbReference type="STRING" id="679200.HMPREF9333_00901"/>
<sequence>MLNLLYYLYDPTYMLVIIGIVLSMLANASLRFIYSKYLKVPSMSGIRGVDAALAILRNNGIYDVQVLPINGELTDNYNPVSKTVNLSEGIYYSTSIAAISVAAHECGHAIQHNSEYLPLTLRTAVVPLASISGALSWPLIVIGFLLSKAGTFFIQLGIFMFLIVVLFQIITLPVEYDASARALKQLKSGGIIQDNEIKGAKKVLDAAALTYVAVAVANALQLLRLMLLSRSRRG</sequence>
<dbReference type="eggNOG" id="COG2738">
    <property type="taxonomic scope" value="Bacteria"/>
</dbReference>
<keyword evidence="1" id="KW-1133">Transmembrane helix</keyword>
<keyword evidence="1" id="KW-0812">Transmembrane</keyword>
<dbReference type="PATRIC" id="fig|679200.3.peg.951"/>
<evidence type="ECO:0008006" key="4">
    <source>
        <dbReference type="Google" id="ProtNLM"/>
    </source>
</evidence>
<gene>
    <name evidence="2" type="ORF">HMPREF9333_00901</name>
</gene>
<dbReference type="PANTHER" id="PTHR36434">
    <property type="entry name" value="MEMBRANE PROTEASE YUGP-RELATED"/>
    <property type="match status" value="1"/>
</dbReference>
<protein>
    <recommendedName>
        <fullName evidence="4">Peptidase membrane zinc metallopeptidase</fullName>
    </recommendedName>
</protein>
<dbReference type="PANTHER" id="PTHR36434:SF1">
    <property type="entry name" value="MEMBRANE PROTEASE YUGP-RELATED"/>
    <property type="match status" value="1"/>
</dbReference>
<feature type="transmembrane region" description="Helical" evidence="1">
    <location>
        <begin position="208"/>
        <end position="227"/>
    </location>
</feature>
<evidence type="ECO:0000313" key="3">
    <source>
        <dbReference type="Proteomes" id="UP000003011"/>
    </source>
</evidence>
<feature type="transmembrane region" description="Helical" evidence="1">
    <location>
        <begin position="124"/>
        <end position="146"/>
    </location>
</feature>
<reference evidence="2 3" key="1">
    <citation type="submission" date="2011-08" db="EMBL/GenBank/DDBJ databases">
        <title>The Genome Sequence of Johnsonella ignava ATCC 51276.</title>
        <authorList>
            <consortium name="The Broad Institute Genome Sequencing Platform"/>
            <person name="Earl A."/>
            <person name="Ward D."/>
            <person name="Feldgarden M."/>
            <person name="Gevers D."/>
            <person name="Izard J."/>
            <person name="Blanton J.M."/>
            <person name="Baranova O.V."/>
            <person name="Dewhirst F.E."/>
            <person name="Young S.K."/>
            <person name="Zeng Q."/>
            <person name="Gargeya S."/>
            <person name="Fitzgerald M."/>
            <person name="Haas B."/>
            <person name="Abouelleil A."/>
            <person name="Alvarado L."/>
            <person name="Arachchi H.M."/>
            <person name="Berlin A."/>
            <person name="Brown A."/>
            <person name="Chapman S.B."/>
            <person name="Chen Z."/>
            <person name="Dunbar C."/>
            <person name="Freedman E."/>
            <person name="Gearin G."/>
            <person name="Gellesch M."/>
            <person name="Goldberg J."/>
            <person name="Griggs A."/>
            <person name="Gujja S."/>
            <person name="Heiman D."/>
            <person name="Howarth C."/>
            <person name="Larson L."/>
            <person name="Lui A."/>
            <person name="MacDonald P.J.P."/>
            <person name="Montmayeur A."/>
            <person name="Murphy C."/>
            <person name="Neiman D."/>
            <person name="Pearson M."/>
            <person name="Priest M."/>
            <person name="Roberts A."/>
            <person name="Saif S."/>
            <person name="Shea T."/>
            <person name="Shenoy N."/>
            <person name="Sisk P."/>
            <person name="Stolte C."/>
            <person name="Sykes S."/>
            <person name="Wortman J."/>
            <person name="Nusbaum C."/>
            <person name="Birren B."/>
        </authorList>
    </citation>
    <scope>NUCLEOTIDE SEQUENCE [LARGE SCALE GENOMIC DNA]</scope>
    <source>
        <strain evidence="2 3">ATCC 51276</strain>
    </source>
</reference>
<proteinExistence type="predicted"/>
<keyword evidence="1" id="KW-0472">Membrane</keyword>
<feature type="transmembrane region" description="Helical" evidence="1">
    <location>
        <begin position="12"/>
        <end position="34"/>
    </location>
</feature>
<dbReference type="AlphaFoldDB" id="G5GH61"/>
<dbReference type="EMBL" id="ACZL01000015">
    <property type="protein sequence ID" value="EHI55858.1"/>
    <property type="molecule type" value="Genomic_DNA"/>
</dbReference>
<evidence type="ECO:0000313" key="2">
    <source>
        <dbReference type="EMBL" id="EHI55858.1"/>
    </source>
</evidence>
<feature type="transmembrane region" description="Helical" evidence="1">
    <location>
        <begin position="152"/>
        <end position="174"/>
    </location>
</feature>
<dbReference type="Pfam" id="PF04298">
    <property type="entry name" value="Zn_peptidase_2"/>
    <property type="match status" value="1"/>
</dbReference>
<dbReference type="RefSeq" id="WP_005540200.1">
    <property type="nucleotide sequence ID" value="NZ_JH378831.1"/>
</dbReference>
<keyword evidence="3" id="KW-1185">Reference proteome</keyword>
<accession>G5GH61</accession>
<evidence type="ECO:0000256" key="1">
    <source>
        <dbReference type="SAM" id="Phobius"/>
    </source>
</evidence>
<comment type="caution">
    <text evidence="2">The sequence shown here is derived from an EMBL/GenBank/DDBJ whole genome shotgun (WGS) entry which is preliminary data.</text>
</comment>
<organism evidence="2 3">
    <name type="scientific">Johnsonella ignava ATCC 51276</name>
    <dbReference type="NCBI Taxonomy" id="679200"/>
    <lineage>
        <taxon>Bacteria</taxon>
        <taxon>Bacillati</taxon>
        <taxon>Bacillota</taxon>
        <taxon>Clostridia</taxon>
        <taxon>Lachnospirales</taxon>
        <taxon>Lachnospiraceae</taxon>
        <taxon>Johnsonella</taxon>
    </lineage>
</organism>
<name>G5GH61_9FIRM</name>
<dbReference type="HOGENOM" id="CLU_084406_0_0_9"/>
<dbReference type="OrthoDB" id="9784298at2"/>
<dbReference type="Proteomes" id="UP000003011">
    <property type="component" value="Unassembled WGS sequence"/>
</dbReference>
<dbReference type="InterPro" id="IPR007395">
    <property type="entry name" value="Zn_peptidase_2"/>
</dbReference>